<protein>
    <submittedName>
        <fullName evidence="3">Zinc-finger of acetyl-transferase ESCO domain-containing protein</fullName>
    </submittedName>
</protein>
<feature type="compositionally biased region" description="Basic and acidic residues" evidence="1">
    <location>
        <begin position="66"/>
        <end position="84"/>
    </location>
</feature>
<keyword evidence="3" id="KW-0862">Zinc</keyword>
<keyword evidence="3" id="KW-0863">Zinc-finger</keyword>
<dbReference type="EMBL" id="JAIZPD010000016">
    <property type="protein sequence ID" value="KAH0958289.1"/>
    <property type="molecule type" value="Genomic_DNA"/>
</dbReference>
<accession>A0A9P8MPT5</accession>
<dbReference type="Proteomes" id="UP000824596">
    <property type="component" value="Unassembled WGS sequence"/>
</dbReference>
<evidence type="ECO:0000256" key="1">
    <source>
        <dbReference type="SAM" id="MobiDB-lite"/>
    </source>
</evidence>
<evidence type="ECO:0000259" key="2">
    <source>
        <dbReference type="Pfam" id="PF13878"/>
    </source>
</evidence>
<feature type="region of interest" description="Disordered" evidence="1">
    <location>
        <begin position="113"/>
        <end position="198"/>
    </location>
</feature>
<sequence>MIKSSPEYAITKPGMSHSLSRKRDKPLRTYGKRSASAPDAHDKPLSKKFRLGADDTAPGGGLSLIADRDAGLEKKAAASGHTEHANTAQPKIGADGPLHVSILSYFKPLTPARNYESSEEATRNVPPGESSRPSPNPDTVHPRSKRRLLRLRVASSPLSDTPEAAVDDKSEKQMGEEATGEDETNKSISDGEEERSPAIRDVEGRLLNQEEGNINGPRPSAGIKVRRSRRVQTTLNISTRAAFAECRVCNTVWNPLYPDDVKYHAKHHATVMRTKEKKQDEL</sequence>
<organism evidence="3 4">
    <name type="scientific">Hirsutella rhossiliensis</name>
    <dbReference type="NCBI Taxonomy" id="111463"/>
    <lineage>
        <taxon>Eukaryota</taxon>
        <taxon>Fungi</taxon>
        <taxon>Dikarya</taxon>
        <taxon>Ascomycota</taxon>
        <taxon>Pezizomycotina</taxon>
        <taxon>Sordariomycetes</taxon>
        <taxon>Hypocreomycetidae</taxon>
        <taxon>Hypocreales</taxon>
        <taxon>Ophiocordycipitaceae</taxon>
        <taxon>Hirsutella</taxon>
    </lineage>
</organism>
<feature type="domain" description="N-acetyltransferase ESCO zinc-finger" evidence="2">
    <location>
        <begin position="232"/>
        <end position="269"/>
    </location>
</feature>
<gene>
    <name evidence="3" type="ORF">HRG_10590</name>
</gene>
<dbReference type="RefSeq" id="XP_044715803.1">
    <property type="nucleotide sequence ID" value="XM_044869061.1"/>
</dbReference>
<evidence type="ECO:0000313" key="4">
    <source>
        <dbReference type="Proteomes" id="UP000824596"/>
    </source>
</evidence>
<proteinExistence type="predicted"/>
<dbReference type="InterPro" id="IPR028005">
    <property type="entry name" value="AcTrfase_ESCO_Znf_dom"/>
</dbReference>
<keyword evidence="3" id="KW-0479">Metal-binding</keyword>
<name>A0A9P8MPT5_9HYPO</name>
<comment type="caution">
    <text evidence="3">The sequence shown here is derived from an EMBL/GenBank/DDBJ whole genome shotgun (WGS) entry which is preliminary data.</text>
</comment>
<dbReference type="AlphaFoldDB" id="A0A9P8MPT5"/>
<dbReference type="GeneID" id="68359719"/>
<feature type="compositionally biased region" description="Basic and acidic residues" evidence="1">
    <location>
        <begin position="166"/>
        <end position="175"/>
    </location>
</feature>
<reference evidence="3" key="1">
    <citation type="submission" date="2021-09" db="EMBL/GenBank/DDBJ databases">
        <title>A high-quality genome of the endoparasitic fungus Hirsutella rhossiliensis with a comparison of Hirsutella genomes reveals transposable elements contributing to genome size variation.</title>
        <authorList>
            <person name="Lin R."/>
            <person name="Jiao Y."/>
            <person name="Sun X."/>
            <person name="Ling J."/>
            <person name="Xie B."/>
            <person name="Cheng X."/>
        </authorList>
    </citation>
    <scope>NUCLEOTIDE SEQUENCE</scope>
    <source>
        <strain evidence="3">HR02</strain>
    </source>
</reference>
<evidence type="ECO:0000313" key="3">
    <source>
        <dbReference type="EMBL" id="KAH0958289.1"/>
    </source>
</evidence>
<keyword evidence="4" id="KW-1185">Reference proteome</keyword>
<feature type="region of interest" description="Disordered" evidence="1">
    <location>
        <begin position="1"/>
        <end position="95"/>
    </location>
</feature>
<dbReference type="Pfam" id="PF13878">
    <property type="entry name" value="zf-C2H2_3"/>
    <property type="match status" value="1"/>
</dbReference>
<dbReference type="GO" id="GO:0008270">
    <property type="term" value="F:zinc ion binding"/>
    <property type="evidence" value="ECO:0007669"/>
    <property type="project" value="UniProtKB-KW"/>
</dbReference>
<dbReference type="OrthoDB" id="19981at2759"/>